<organism evidence="5 6">
    <name type="scientific">Echria macrotheca</name>
    <dbReference type="NCBI Taxonomy" id="438768"/>
    <lineage>
        <taxon>Eukaryota</taxon>
        <taxon>Fungi</taxon>
        <taxon>Dikarya</taxon>
        <taxon>Ascomycota</taxon>
        <taxon>Pezizomycotina</taxon>
        <taxon>Sordariomycetes</taxon>
        <taxon>Sordariomycetidae</taxon>
        <taxon>Sordariales</taxon>
        <taxon>Schizotheciaceae</taxon>
        <taxon>Echria</taxon>
    </lineage>
</organism>
<dbReference type="GO" id="GO:0000140">
    <property type="term" value="F:acylglycerone-phosphate reductase (NADP+) activity"/>
    <property type="evidence" value="ECO:0007669"/>
    <property type="project" value="TreeGrafter"/>
</dbReference>
<dbReference type="Proteomes" id="UP001239445">
    <property type="component" value="Unassembled WGS sequence"/>
</dbReference>
<comment type="similarity">
    <text evidence="1 4">Belongs to the short-chain dehydrogenases/reductases (SDR) family.</text>
</comment>
<dbReference type="AlphaFoldDB" id="A0AAJ0F3F8"/>
<keyword evidence="2" id="KW-0521">NADP</keyword>
<gene>
    <name evidence="5" type="ORF">QBC47DRAFT_395875</name>
</gene>
<dbReference type="Pfam" id="PF00106">
    <property type="entry name" value="adh_short"/>
    <property type="match status" value="1"/>
</dbReference>
<dbReference type="PANTHER" id="PTHR44169">
    <property type="entry name" value="NADPH-DEPENDENT 1-ACYLDIHYDROXYACETONE PHOSPHATE REDUCTASE"/>
    <property type="match status" value="1"/>
</dbReference>
<dbReference type="GO" id="GO:0005811">
    <property type="term" value="C:lipid droplet"/>
    <property type="evidence" value="ECO:0007669"/>
    <property type="project" value="TreeGrafter"/>
</dbReference>
<evidence type="ECO:0000313" key="5">
    <source>
        <dbReference type="EMBL" id="KAK1749353.1"/>
    </source>
</evidence>
<dbReference type="InterPro" id="IPR002347">
    <property type="entry name" value="SDR_fam"/>
</dbReference>
<keyword evidence="6" id="KW-1185">Reference proteome</keyword>
<reference evidence="5" key="1">
    <citation type="submission" date="2023-06" db="EMBL/GenBank/DDBJ databases">
        <title>Genome-scale phylogeny and comparative genomics of the fungal order Sordariales.</title>
        <authorList>
            <consortium name="Lawrence Berkeley National Laboratory"/>
            <person name="Hensen N."/>
            <person name="Bonometti L."/>
            <person name="Westerberg I."/>
            <person name="Brannstrom I.O."/>
            <person name="Guillou S."/>
            <person name="Cros-Aarteil S."/>
            <person name="Calhoun S."/>
            <person name="Haridas S."/>
            <person name="Kuo A."/>
            <person name="Mondo S."/>
            <person name="Pangilinan J."/>
            <person name="Riley R."/>
            <person name="Labutti K."/>
            <person name="Andreopoulos B."/>
            <person name="Lipzen A."/>
            <person name="Chen C."/>
            <person name="Yanf M."/>
            <person name="Daum C."/>
            <person name="Ng V."/>
            <person name="Clum A."/>
            <person name="Steindorff A."/>
            <person name="Ohm R."/>
            <person name="Martin F."/>
            <person name="Silar P."/>
            <person name="Natvig D."/>
            <person name="Lalanne C."/>
            <person name="Gautier V."/>
            <person name="Ament-Velasquez S.L."/>
            <person name="Kruys A."/>
            <person name="Hutchinson M.I."/>
            <person name="Powell A.J."/>
            <person name="Barry K."/>
            <person name="Miller A.N."/>
            <person name="Grigoriev I.V."/>
            <person name="Debuchy R."/>
            <person name="Gladieux P."/>
            <person name="Thoren M.H."/>
            <person name="Johannesson H."/>
        </authorList>
    </citation>
    <scope>NUCLEOTIDE SEQUENCE</scope>
    <source>
        <strain evidence="5">PSN4</strain>
    </source>
</reference>
<accession>A0AAJ0F3F8</accession>
<keyword evidence="3" id="KW-0560">Oxidoreductase</keyword>
<dbReference type="PRINTS" id="PR00080">
    <property type="entry name" value="SDRFAMILY"/>
</dbReference>
<dbReference type="PRINTS" id="PR00081">
    <property type="entry name" value="GDHRDH"/>
</dbReference>
<proteinExistence type="inferred from homology"/>
<dbReference type="PANTHER" id="PTHR44169:SF3">
    <property type="entry name" value="SHORT-CHAIN DEHYDROGENASE SRDE"/>
    <property type="match status" value="1"/>
</dbReference>
<dbReference type="InterPro" id="IPR036291">
    <property type="entry name" value="NAD(P)-bd_dom_sf"/>
</dbReference>
<dbReference type="GO" id="GO:0004806">
    <property type="term" value="F:triacylglycerol lipase activity"/>
    <property type="evidence" value="ECO:0007669"/>
    <property type="project" value="TreeGrafter"/>
</dbReference>
<dbReference type="Gene3D" id="3.40.50.720">
    <property type="entry name" value="NAD(P)-binding Rossmann-like Domain"/>
    <property type="match status" value="1"/>
</dbReference>
<dbReference type="GO" id="GO:0005783">
    <property type="term" value="C:endoplasmic reticulum"/>
    <property type="evidence" value="ECO:0007669"/>
    <property type="project" value="TreeGrafter"/>
</dbReference>
<protein>
    <recommendedName>
        <fullName evidence="7">NADPH-dependent 1-acyldihydroxyacetone phosphate reductase</fullName>
    </recommendedName>
</protein>
<evidence type="ECO:0000256" key="4">
    <source>
        <dbReference type="RuleBase" id="RU000363"/>
    </source>
</evidence>
<dbReference type="SUPFAM" id="SSF51735">
    <property type="entry name" value="NAD(P)-binding Rossmann-fold domains"/>
    <property type="match status" value="1"/>
</dbReference>
<comment type="caution">
    <text evidence="5">The sequence shown here is derived from an EMBL/GenBank/DDBJ whole genome shotgun (WGS) entry which is preliminary data.</text>
</comment>
<name>A0AAJ0F3F8_9PEZI</name>
<evidence type="ECO:0000313" key="6">
    <source>
        <dbReference type="Proteomes" id="UP001239445"/>
    </source>
</evidence>
<evidence type="ECO:0000256" key="1">
    <source>
        <dbReference type="ARBA" id="ARBA00006484"/>
    </source>
</evidence>
<evidence type="ECO:0000256" key="2">
    <source>
        <dbReference type="ARBA" id="ARBA00022857"/>
    </source>
</evidence>
<evidence type="ECO:0008006" key="7">
    <source>
        <dbReference type="Google" id="ProtNLM"/>
    </source>
</evidence>
<sequence length="297" mass="31707">MAPKNRSVLITGCSDGGLGSALALAFHKAGWRVFASARNLSKLKVAEAAGIETVQLDTLSDESISACVSRIAELTGGSLDCFVNNAGAGYTMPLADLDINKAKELFDLNLWSVITVTRAFLPLIMKAAPGALIVINSSGSSLPAGMLPFAGAYNASKAAVAAIAENFRVELEPFGIRTVNIITGAVQSNFGNNRLVKPQLPPNSIYNIAKEETEYVMANEDVAAGMDPILWAEKVVSDLSKKKPPYWVWRGKFSFMLWLSSFLPIGATDSISKNITGMGKIDKKIMEATKGDKVKST</sequence>
<dbReference type="GO" id="GO:0006654">
    <property type="term" value="P:phosphatidic acid biosynthetic process"/>
    <property type="evidence" value="ECO:0007669"/>
    <property type="project" value="TreeGrafter"/>
</dbReference>
<dbReference type="InterPro" id="IPR020904">
    <property type="entry name" value="Sc_DH/Rdtase_CS"/>
</dbReference>
<evidence type="ECO:0000256" key="3">
    <source>
        <dbReference type="ARBA" id="ARBA00023002"/>
    </source>
</evidence>
<dbReference type="EMBL" id="MU839860">
    <property type="protein sequence ID" value="KAK1749353.1"/>
    <property type="molecule type" value="Genomic_DNA"/>
</dbReference>
<dbReference type="PROSITE" id="PS00061">
    <property type="entry name" value="ADH_SHORT"/>
    <property type="match status" value="1"/>
</dbReference>
<dbReference type="GO" id="GO:0019433">
    <property type="term" value="P:triglyceride catabolic process"/>
    <property type="evidence" value="ECO:0007669"/>
    <property type="project" value="TreeGrafter"/>
</dbReference>